<organism evidence="1 2">
    <name type="scientific">Haloquadratum walsbyi (strain DSM 16854 / JCM 12705 / C23)</name>
    <dbReference type="NCBI Taxonomy" id="768065"/>
    <lineage>
        <taxon>Archaea</taxon>
        <taxon>Methanobacteriati</taxon>
        <taxon>Methanobacteriota</taxon>
        <taxon>Stenosarchaea group</taxon>
        <taxon>Halobacteria</taxon>
        <taxon>Halobacteriales</taxon>
        <taxon>Haloferacaceae</taxon>
        <taxon>Haloquadratum</taxon>
    </lineage>
</organism>
<protein>
    <submittedName>
        <fullName evidence="1">DUF192 family protein</fullName>
    </submittedName>
</protein>
<evidence type="ECO:0000313" key="1">
    <source>
        <dbReference type="EMBL" id="CCC39284.1"/>
    </source>
</evidence>
<dbReference type="AlphaFoldDB" id="G0LHP6"/>
<dbReference type="RefSeq" id="WP_014555179.1">
    <property type="nucleotide sequence ID" value="NC_017459.1"/>
</dbReference>
<dbReference type="KEGG" id="hwc:Hqrw_1325"/>
<proteinExistence type="predicted"/>
<dbReference type="InterPro" id="IPR038695">
    <property type="entry name" value="Saro_0823-like_sf"/>
</dbReference>
<dbReference type="Proteomes" id="UP000007954">
    <property type="component" value="Chromosome"/>
</dbReference>
<dbReference type="Pfam" id="PF02643">
    <property type="entry name" value="DUF192"/>
    <property type="match status" value="1"/>
</dbReference>
<dbReference type="InterPro" id="IPR003795">
    <property type="entry name" value="DUF192"/>
</dbReference>
<dbReference type="HOGENOM" id="CLU_097039_4_2_2"/>
<name>G0LHP6_HALWC</name>
<sequence>MYLKHISHTDSSVDTLATDIEIAATWCTHIRGLMFRRDFSVGSALVFQFDRVTQRTIHMLFVYSDIDVLWLKDDIVKKCTRLSAWYGIGTAEGDTVIELPSGVAGAISTGDTVRIVADD</sequence>
<gene>
    <name evidence="1" type="ordered locus">Hqrw_1325</name>
</gene>
<dbReference type="Gene3D" id="2.60.120.1140">
    <property type="entry name" value="Protein of unknown function DUF192"/>
    <property type="match status" value="1"/>
</dbReference>
<reference evidence="1 2" key="1">
    <citation type="journal article" date="2011" name="PLoS ONE">
        <title>Haloquadratum walsbyi: limited diversity in a global pond.</title>
        <authorList>
            <person name="Dyall-Smith M."/>
            <person name="Pfeiffer F."/>
            <person name="Klee K."/>
            <person name="Palm P."/>
            <person name="Gross K."/>
            <person name="Schuster S.C."/>
            <person name="Rampp M."/>
            <person name="Oesterhelt D."/>
        </authorList>
    </citation>
    <scope>NUCLEOTIDE SEQUENCE [LARGE SCALE GENOMIC DNA]</scope>
    <source>
        <strain evidence="2">DSM 16854 / JCM 12705 / C23</strain>
    </source>
</reference>
<dbReference type="OrthoDB" id="64208at2157"/>
<accession>G0LHP6</accession>
<evidence type="ECO:0000313" key="2">
    <source>
        <dbReference type="Proteomes" id="UP000007954"/>
    </source>
</evidence>
<dbReference type="GeneID" id="12445968"/>
<dbReference type="EMBL" id="FR746099">
    <property type="protein sequence ID" value="CCC39284.1"/>
    <property type="molecule type" value="Genomic_DNA"/>
</dbReference>